<dbReference type="EMBL" id="HBUE01079798">
    <property type="protein sequence ID" value="CAG6476987.1"/>
    <property type="molecule type" value="Transcribed_RNA"/>
</dbReference>
<reference evidence="1" key="1">
    <citation type="submission" date="2021-05" db="EMBL/GenBank/DDBJ databases">
        <authorList>
            <person name="Alioto T."/>
            <person name="Alioto T."/>
            <person name="Gomez Garrido J."/>
        </authorList>
    </citation>
    <scope>NUCLEOTIDE SEQUENCE</scope>
</reference>
<dbReference type="AlphaFoldDB" id="A0A8D8BJP0"/>
<dbReference type="EMBL" id="HBUE01079796">
    <property type="protein sequence ID" value="CAG6476985.1"/>
    <property type="molecule type" value="Transcribed_RNA"/>
</dbReference>
<name>A0A8D8BJP0_CULPI</name>
<dbReference type="EMBL" id="HBUE01079799">
    <property type="protein sequence ID" value="CAG6476988.1"/>
    <property type="molecule type" value="Transcribed_RNA"/>
</dbReference>
<proteinExistence type="predicted"/>
<evidence type="ECO:0000313" key="1">
    <source>
        <dbReference type="EMBL" id="CAG6476986.1"/>
    </source>
</evidence>
<protein>
    <submittedName>
        <fullName evidence="1">(northern house mosquito) hypothetical protein</fullName>
    </submittedName>
</protein>
<sequence length="99" mass="11345">MSEHVQTRSNAVFSRPTRHLATCVYPPDQRGKTFEKVPVSSFSTLPFPRDVPRSERFQGRRTLRTRRGDGSFISEASRSSYFHELFDGKQGGCQVSRSY</sequence>
<dbReference type="EMBL" id="HBUE01079797">
    <property type="protein sequence ID" value="CAG6476986.1"/>
    <property type="molecule type" value="Transcribed_RNA"/>
</dbReference>
<accession>A0A8D8BJP0</accession>
<organism evidence="1">
    <name type="scientific">Culex pipiens</name>
    <name type="common">House mosquito</name>
    <dbReference type="NCBI Taxonomy" id="7175"/>
    <lineage>
        <taxon>Eukaryota</taxon>
        <taxon>Metazoa</taxon>
        <taxon>Ecdysozoa</taxon>
        <taxon>Arthropoda</taxon>
        <taxon>Hexapoda</taxon>
        <taxon>Insecta</taxon>
        <taxon>Pterygota</taxon>
        <taxon>Neoptera</taxon>
        <taxon>Endopterygota</taxon>
        <taxon>Diptera</taxon>
        <taxon>Nematocera</taxon>
        <taxon>Culicoidea</taxon>
        <taxon>Culicidae</taxon>
        <taxon>Culicinae</taxon>
        <taxon>Culicini</taxon>
        <taxon>Culex</taxon>
        <taxon>Culex</taxon>
    </lineage>
</organism>